<dbReference type="EMBL" id="CAJVQA010001819">
    <property type="protein sequence ID" value="CAG8527421.1"/>
    <property type="molecule type" value="Genomic_DNA"/>
</dbReference>
<name>A0A9N9AEJ3_9GLOM</name>
<keyword evidence="2" id="KW-1185">Reference proteome</keyword>
<comment type="caution">
    <text evidence="1">The sequence shown here is derived from an EMBL/GenBank/DDBJ whole genome shotgun (WGS) entry which is preliminary data.</text>
</comment>
<protein>
    <submittedName>
        <fullName evidence="1">5553_t:CDS:1</fullName>
    </submittedName>
</protein>
<evidence type="ECO:0000313" key="2">
    <source>
        <dbReference type="Proteomes" id="UP000789759"/>
    </source>
</evidence>
<accession>A0A9N9AEJ3</accession>
<dbReference type="AlphaFoldDB" id="A0A9N9AEJ3"/>
<organism evidence="1 2">
    <name type="scientific">Cetraspora pellucida</name>
    <dbReference type="NCBI Taxonomy" id="1433469"/>
    <lineage>
        <taxon>Eukaryota</taxon>
        <taxon>Fungi</taxon>
        <taxon>Fungi incertae sedis</taxon>
        <taxon>Mucoromycota</taxon>
        <taxon>Glomeromycotina</taxon>
        <taxon>Glomeromycetes</taxon>
        <taxon>Diversisporales</taxon>
        <taxon>Gigasporaceae</taxon>
        <taxon>Cetraspora</taxon>
    </lineage>
</organism>
<sequence>MQPFTIFIDAHPYKDNFNYCCGTPGQSPGWKNSFHRLTYANADLSEATSKDITTDSDCCKECVKDPKCIGWVYTNKVCLLGVNKELLPDICTYPTLSETNSSLLEKAPWEASGVIRCSDGCNLPQTESSSLAFS</sequence>
<dbReference type="Proteomes" id="UP000789759">
    <property type="component" value="Unassembled WGS sequence"/>
</dbReference>
<dbReference type="OrthoDB" id="2328927at2759"/>
<proteinExistence type="predicted"/>
<reference evidence="1" key="1">
    <citation type="submission" date="2021-06" db="EMBL/GenBank/DDBJ databases">
        <authorList>
            <person name="Kallberg Y."/>
            <person name="Tangrot J."/>
            <person name="Rosling A."/>
        </authorList>
    </citation>
    <scope>NUCLEOTIDE SEQUENCE</scope>
    <source>
        <strain evidence="1">FL966</strain>
    </source>
</reference>
<gene>
    <name evidence="1" type="ORF">CPELLU_LOCUS3683</name>
</gene>
<evidence type="ECO:0000313" key="1">
    <source>
        <dbReference type="EMBL" id="CAG8527421.1"/>
    </source>
</evidence>